<reference evidence="7 8" key="1">
    <citation type="submission" date="2018-12" db="EMBL/GenBank/DDBJ databases">
        <authorList>
            <person name="Wang H."/>
            <person name="Peng S."/>
            <person name="Yu X."/>
            <person name="Li X."/>
        </authorList>
    </citation>
    <scope>NUCLEOTIDE SEQUENCE [LARGE SCALE GENOMIC DNA]</scope>
    <source>
        <strain evidence="7 8">PFYN01</strain>
    </source>
</reference>
<keyword evidence="8" id="KW-1185">Reference proteome</keyword>
<proteinExistence type="predicted"/>
<evidence type="ECO:0000256" key="5">
    <source>
        <dbReference type="ARBA" id="ARBA00023136"/>
    </source>
</evidence>
<keyword evidence="3 6" id="KW-0812">Transmembrane</keyword>
<protein>
    <submittedName>
        <fullName evidence="7">ATP synthase subunit I</fullName>
    </submittedName>
</protein>
<evidence type="ECO:0000256" key="6">
    <source>
        <dbReference type="SAM" id="Phobius"/>
    </source>
</evidence>
<dbReference type="InterPro" id="IPR005598">
    <property type="entry name" value="ATP_synth_I"/>
</dbReference>
<dbReference type="RefSeq" id="WP_098346321.1">
    <property type="nucleotide sequence ID" value="NZ_JADNYT010000026.1"/>
</dbReference>
<evidence type="ECO:0000313" key="7">
    <source>
        <dbReference type="EMBL" id="AZQ48828.1"/>
    </source>
</evidence>
<comment type="subcellular location">
    <subcellularLocation>
        <location evidence="1">Cell membrane</location>
        <topology evidence="1">Multi-pass membrane protein</topology>
    </subcellularLocation>
</comment>
<feature type="transmembrane region" description="Helical" evidence="6">
    <location>
        <begin position="33"/>
        <end position="51"/>
    </location>
</feature>
<keyword evidence="2" id="KW-1003">Cell membrane</keyword>
<gene>
    <name evidence="7" type="ORF">EJW27_22360</name>
</gene>
<feature type="transmembrane region" description="Helical" evidence="6">
    <location>
        <begin position="95"/>
        <end position="118"/>
    </location>
</feature>
<evidence type="ECO:0000256" key="3">
    <source>
        <dbReference type="ARBA" id="ARBA00022692"/>
    </source>
</evidence>
<dbReference type="InterPro" id="IPR039072">
    <property type="entry name" value="ATP_synth_I_Bacilli"/>
</dbReference>
<dbReference type="PANTHER" id="PTHR40035:SF1">
    <property type="entry name" value="ATP SYNTHASE PROTEIN I"/>
    <property type="match status" value="1"/>
</dbReference>
<organism evidence="7 8">
    <name type="scientific">Bacillus albus</name>
    <dbReference type="NCBI Taxonomy" id="2026189"/>
    <lineage>
        <taxon>Bacteria</taxon>
        <taxon>Bacillati</taxon>
        <taxon>Bacillota</taxon>
        <taxon>Bacilli</taxon>
        <taxon>Bacillales</taxon>
        <taxon>Bacillaceae</taxon>
        <taxon>Bacillus</taxon>
        <taxon>Bacillus cereus group</taxon>
    </lineage>
</organism>
<evidence type="ECO:0000256" key="4">
    <source>
        <dbReference type="ARBA" id="ARBA00022989"/>
    </source>
</evidence>
<sequence length="128" mass="14691">MIRMALRSFNIQIYCLLGVMLLGWLLTPFRAQFVGISIGLLVSMYCAWILGRRIEKFGNSIVKKEKAPMLGMMNRFAAAILGAIIMYEIEHREYMWTFAAGIMGGYFLVIINLGYYSMRDAKGQINRF</sequence>
<dbReference type="Proteomes" id="UP000272492">
    <property type="component" value="Chromosome"/>
</dbReference>
<evidence type="ECO:0000256" key="2">
    <source>
        <dbReference type="ARBA" id="ARBA00022475"/>
    </source>
</evidence>
<evidence type="ECO:0000313" key="8">
    <source>
        <dbReference type="Proteomes" id="UP000272492"/>
    </source>
</evidence>
<dbReference type="PANTHER" id="PTHR40035">
    <property type="entry name" value="ATP SYNTHASE PROTEIN I"/>
    <property type="match status" value="1"/>
</dbReference>
<feature type="transmembrane region" description="Helical" evidence="6">
    <location>
        <begin position="72"/>
        <end position="89"/>
    </location>
</feature>
<feature type="transmembrane region" description="Helical" evidence="6">
    <location>
        <begin position="9"/>
        <end position="27"/>
    </location>
</feature>
<name>A0ABM7E487_9BACI</name>
<accession>A0ABM7E487</accession>
<dbReference type="Pfam" id="PF03899">
    <property type="entry name" value="ATP-synt_I"/>
    <property type="match status" value="1"/>
</dbReference>
<keyword evidence="4 6" id="KW-1133">Transmembrane helix</keyword>
<dbReference type="EMBL" id="CP034548">
    <property type="protein sequence ID" value="AZQ48828.1"/>
    <property type="molecule type" value="Genomic_DNA"/>
</dbReference>
<keyword evidence="5 6" id="KW-0472">Membrane</keyword>
<evidence type="ECO:0000256" key="1">
    <source>
        <dbReference type="ARBA" id="ARBA00004651"/>
    </source>
</evidence>